<name>A0A9E5A2X5_9EURY</name>
<dbReference type="SUPFAM" id="SSF103473">
    <property type="entry name" value="MFS general substrate transporter"/>
    <property type="match status" value="1"/>
</dbReference>
<sequence length="568" mass="60848">MSLSSTPSNSENNKGQPKAVWAVFFASIVAFMGLGLVDPILPAISNQLGASPSQVTLLFTSYNAVMAVAMLITGAISTRLGIKKTLIMGVIIIAAFSTLGGLSNNIWTIVGLRGFWGIGNALFVATALTAIVTLSKSGTAKSVILYEAAIGLGISVGPLLGGLLGGASWRYPFIGVGILMAVAFIFLITLMPKKPEAPTKTKSTTSLLDPFRAMKHRPIRVFGIAACLYNFGFFTLLAYAPFIMGLDAFGIGLVFVGWGVLLAVTSVFVAPKLQQRFGTIKSMCVMLTLFAVVLLVMGIWTSVQWVVIACIIFSGALLGNNNTLITTAVMNAAPVERSTASAAYSFLRFIGSAIAPALAGILAELFSPHVPFIVGGCFVLGSVVFVLINRKHVYHVDRAEKIEEKLGGNVLKVKDFMIRDVVSIRPEATIKDLLKLLIEHNIGGVPVVDNHNKLIGIVSDGDIIRYLAPKEGSARDFIYSVLVEEGETEQNVLVEKINTNVAHIIAGSILHKKQLYTVEKGDTFEKAMNILSKHHFKKLPVLDCDGKVIGIISRGDLTNNLLKMIAAK</sequence>
<reference evidence="9" key="1">
    <citation type="submission" date="2022-12" db="EMBL/GenBank/DDBJ databases">
        <title>Reclassification of two methanogenic archaea species isolated from the Kolyma lowland permafrost.</title>
        <authorList>
            <person name="Trubitsyn V.E."/>
            <person name="Rivkina E.M."/>
            <person name="Shcherbakova V.A."/>
        </authorList>
    </citation>
    <scope>NUCLEOTIDE SEQUENCE</scope>
    <source>
        <strain evidence="9">M2</strain>
        <strain evidence="10">MK4</strain>
    </source>
</reference>
<dbReference type="InterPro" id="IPR001958">
    <property type="entry name" value="Tet-R_TetA/multi-R_MdtG-like"/>
</dbReference>
<evidence type="ECO:0000259" key="7">
    <source>
        <dbReference type="PROSITE" id="PS50850"/>
    </source>
</evidence>
<keyword evidence="5" id="KW-0129">CBS domain</keyword>
<dbReference type="InterPro" id="IPR053200">
    <property type="entry name" value="YfmO-like"/>
</dbReference>
<feature type="transmembrane region" description="Helical" evidence="6">
    <location>
        <begin position="248"/>
        <end position="270"/>
    </location>
</feature>
<feature type="domain" description="CBS" evidence="8">
    <location>
        <begin position="510"/>
        <end position="567"/>
    </location>
</feature>
<dbReference type="Proteomes" id="UP001068021">
    <property type="component" value="Unassembled WGS sequence"/>
</dbReference>
<evidence type="ECO:0000256" key="1">
    <source>
        <dbReference type="ARBA" id="ARBA00004141"/>
    </source>
</evidence>
<dbReference type="PANTHER" id="PTHR43683:SF1">
    <property type="entry name" value="MULTIDRUG EFFLUX PROTEIN YFMO"/>
    <property type="match status" value="1"/>
</dbReference>
<feature type="transmembrane region" description="Helical" evidence="6">
    <location>
        <begin position="85"/>
        <end position="102"/>
    </location>
</feature>
<keyword evidence="4 6" id="KW-0472">Membrane</keyword>
<feature type="transmembrane region" description="Helical" evidence="6">
    <location>
        <begin position="342"/>
        <end position="363"/>
    </location>
</feature>
<dbReference type="Gene3D" id="1.20.1250.20">
    <property type="entry name" value="MFS general substrate transporter like domains"/>
    <property type="match status" value="1"/>
</dbReference>
<dbReference type="GO" id="GO:0016020">
    <property type="term" value="C:membrane"/>
    <property type="evidence" value="ECO:0007669"/>
    <property type="project" value="UniProtKB-SubCell"/>
</dbReference>
<feature type="transmembrane region" description="Helical" evidence="6">
    <location>
        <begin position="171"/>
        <end position="190"/>
    </location>
</feature>
<evidence type="ECO:0000256" key="6">
    <source>
        <dbReference type="SAM" id="Phobius"/>
    </source>
</evidence>
<dbReference type="GO" id="GO:0022857">
    <property type="term" value="F:transmembrane transporter activity"/>
    <property type="evidence" value="ECO:0007669"/>
    <property type="project" value="InterPro"/>
</dbReference>
<dbReference type="InterPro" id="IPR036259">
    <property type="entry name" value="MFS_trans_sf"/>
</dbReference>
<dbReference type="Proteomes" id="UP001074446">
    <property type="component" value="Unassembled WGS sequence"/>
</dbReference>
<protein>
    <submittedName>
        <fullName evidence="9">MFS transporter</fullName>
    </submittedName>
</protein>
<feature type="transmembrane region" description="Helical" evidence="6">
    <location>
        <begin position="114"/>
        <end position="132"/>
    </location>
</feature>
<comment type="caution">
    <text evidence="9">The sequence shown here is derived from an EMBL/GenBank/DDBJ whole genome shotgun (WGS) entry which is preliminary data.</text>
</comment>
<dbReference type="EMBL" id="JAPVER010000020">
    <property type="protein sequence ID" value="MCZ3367085.1"/>
    <property type="molecule type" value="Genomic_DNA"/>
</dbReference>
<dbReference type="PROSITE" id="PS50850">
    <property type="entry name" value="MFS"/>
    <property type="match status" value="1"/>
</dbReference>
<keyword evidence="11" id="KW-1185">Reference proteome</keyword>
<dbReference type="SMART" id="SM00116">
    <property type="entry name" value="CBS"/>
    <property type="match status" value="2"/>
</dbReference>
<dbReference type="PANTHER" id="PTHR43683">
    <property type="entry name" value="MULTIDRUG EFFLUX PROTEIN YFMO"/>
    <property type="match status" value="1"/>
</dbReference>
<organism evidence="9 11">
    <name type="scientific">Methanobacterium veterum</name>
    <dbReference type="NCBI Taxonomy" id="408577"/>
    <lineage>
        <taxon>Archaea</taxon>
        <taxon>Methanobacteriati</taxon>
        <taxon>Methanobacteriota</taxon>
        <taxon>Methanomada group</taxon>
        <taxon>Methanobacteria</taxon>
        <taxon>Methanobacteriales</taxon>
        <taxon>Methanobacteriaceae</taxon>
        <taxon>Methanobacterium</taxon>
    </lineage>
</organism>
<dbReference type="PRINTS" id="PR01035">
    <property type="entry name" value="TCRTETA"/>
</dbReference>
<evidence type="ECO:0000313" key="11">
    <source>
        <dbReference type="Proteomes" id="UP001068021"/>
    </source>
</evidence>
<dbReference type="InterPro" id="IPR046342">
    <property type="entry name" value="CBS_dom_sf"/>
</dbReference>
<feature type="transmembrane region" description="Helical" evidence="6">
    <location>
        <begin position="369"/>
        <end position="388"/>
    </location>
</feature>
<feature type="transmembrane region" description="Helical" evidence="6">
    <location>
        <begin position="282"/>
        <end position="300"/>
    </location>
</feature>
<dbReference type="SUPFAM" id="SSF54631">
    <property type="entry name" value="CBS-domain pair"/>
    <property type="match status" value="1"/>
</dbReference>
<comment type="subcellular location">
    <subcellularLocation>
        <location evidence="1">Membrane</location>
        <topology evidence="1">Multi-pass membrane protein</topology>
    </subcellularLocation>
</comment>
<dbReference type="InterPro" id="IPR011701">
    <property type="entry name" value="MFS"/>
</dbReference>
<feature type="transmembrane region" description="Helical" evidence="6">
    <location>
        <begin position="20"/>
        <end position="37"/>
    </location>
</feature>
<feature type="transmembrane region" description="Helical" evidence="6">
    <location>
        <begin position="306"/>
        <end position="330"/>
    </location>
</feature>
<evidence type="ECO:0000256" key="5">
    <source>
        <dbReference type="PROSITE-ProRule" id="PRU00703"/>
    </source>
</evidence>
<feature type="domain" description="CBS" evidence="8">
    <location>
        <begin position="417"/>
        <end position="477"/>
    </location>
</feature>
<dbReference type="CDD" id="cd04586">
    <property type="entry name" value="CBS_pair_BON_assoc"/>
    <property type="match status" value="1"/>
</dbReference>
<dbReference type="Gene3D" id="3.10.580.10">
    <property type="entry name" value="CBS-domain"/>
    <property type="match status" value="1"/>
</dbReference>
<dbReference type="PROSITE" id="PS51371">
    <property type="entry name" value="CBS"/>
    <property type="match status" value="2"/>
</dbReference>
<evidence type="ECO:0000256" key="2">
    <source>
        <dbReference type="ARBA" id="ARBA00022692"/>
    </source>
</evidence>
<keyword evidence="2 6" id="KW-0812">Transmembrane</keyword>
<feature type="transmembrane region" description="Helical" evidence="6">
    <location>
        <begin position="57"/>
        <end position="78"/>
    </location>
</feature>
<evidence type="ECO:0000313" key="10">
    <source>
        <dbReference type="EMBL" id="MCZ3373767.1"/>
    </source>
</evidence>
<dbReference type="Pfam" id="PF07690">
    <property type="entry name" value="MFS_1"/>
    <property type="match status" value="1"/>
</dbReference>
<feature type="transmembrane region" description="Helical" evidence="6">
    <location>
        <begin position="144"/>
        <end position="165"/>
    </location>
</feature>
<proteinExistence type="predicted"/>
<dbReference type="EMBL" id="JAPVES010000030">
    <property type="protein sequence ID" value="MCZ3373767.1"/>
    <property type="molecule type" value="Genomic_DNA"/>
</dbReference>
<feature type="domain" description="Major facilitator superfamily (MFS) profile" evidence="7">
    <location>
        <begin position="19"/>
        <end position="393"/>
    </location>
</feature>
<dbReference type="InterPro" id="IPR020846">
    <property type="entry name" value="MFS_dom"/>
</dbReference>
<evidence type="ECO:0000259" key="8">
    <source>
        <dbReference type="PROSITE" id="PS51371"/>
    </source>
</evidence>
<dbReference type="CDD" id="cd17474">
    <property type="entry name" value="MFS_YfmO_like"/>
    <property type="match status" value="1"/>
</dbReference>
<dbReference type="Pfam" id="PF00571">
    <property type="entry name" value="CBS"/>
    <property type="match status" value="2"/>
</dbReference>
<dbReference type="RefSeq" id="WP_084689241.1">
    <property type="nucleotide sequence ID" value="NZ_JAPVER010000020.1"/>
</dbReference>
<gene>
    <name evidence="10" type="ORF">O3H35_14045</name>
    <name evidence="9" type="ORF">O3H54_14445</name>
</gene>
<keyword evidence="3 6" id="KW-1133">Transmembrane helix</keyword>
<dbReference type="InterPro" id="IPR000644">
    <property type="entry name" value="CBS_dom"/>
</dbReference>
<evidence type="ECO:0000256" key="3">
    <source>
        <dbReference type="ARBA" id="ARBA00022989"/>
    </source>
</evidence>
<dbReference type="AlphaFoldDB" id="A0A9E5A2X5"/>
<evidence type="ECO:0000256" key="4">
    <source>
        <dbReference type="ARBA" id="ARBA00023136"/>
    </source>
</evidence>
<evidence type="ECO:0000313" key="9">
    <source>
        <dbReference type="EMBL" id="MCZ3367085.1"/>
    </source>
</evidence>
<feature type="transmembrane region" description="Helical" evidence="6">
    <location>
        <begin position="221"/>
        <end position="242"/>
    </location>
</feature>
<accession>A0A9E5A2X5</accession>